<name>A0AAD5WLX2_PARTN</name>
<reference evidence="2" key="1">
    <citation type="submission" date="2021-06" db="EMBL/GenBank/DDBJ databases">
        <title>Parelaphostrongylus tenuis whole genome reference sequence.</title>
        <authorList>
            <person name="Garwood T.J."/>
            <person name="Larsen P.A."/>
            <person name="Fountain-Jones N.M."/>
            <person name="Garbe J.R."/>
            <person name="Macchietto M.G."/>
            <person name="Kania S.A."/>
            <person name="Gerhold R.W."/>
            <person name="Richards J.E."/>
            <person name="Wolf T.M."/>
        </authorList>
    </citation>
    <scope>NUCLEOTIDE SEQUENCE</scope>
    <source>
        <strain evidence="2">MNPRO001-30</strain>
        <tissue evidence="2">Meninges</tissue>
    </source>
</reference>
<keyword evidence="3" id="KW-1185">Reference proteome</keyword>
<proteinExistence type="predicted"/>
<accession>A0AAD5WLX2</accession>
<feature type="region of interest" description="Disordered" evidence="1">
    <location>
        <begin position="1"/>
        <end position="22"/>
    </location>
</feature>
<feature type="compositionally biased region" description="Basic and acidic residues" evidence="1">
    <location>
        <begin position="3119"/>
        <end position="3128"/>
    </location>
</feature>
<gene>
    <name evidence="2" type="ORF">KIN20_037211</name>
</gene>
<feature type="region of interest" description="Disordered" evidence="1">
    <location>
        <begin position="3139"/>
        <end position="3160"/>
    </location>
</feature>
<evidence type="ECO:0000313" key="3">
    <source>
        <dbReference type="Proteomes" id="UP001196413"/>
    </source>
</evidence>
<dbReference type="Proteomes" id="UP001196413">
    <property type="component" value="Unassembled WGS sequence"/>
</dbReference>
<organism evidence="2 3">
    <name type="scientific">Parelaphostrongylus tenuis</name>
    <name type="common">Meningeal worm</name>
    <dbReference type="NCBI Taxonomy" id="148309"/>
    <lineage>
        <taxon>Eukaryota</taxon>
        <taxon>Metazoa</taxon>
        <taxon>Ecdysozoa</taxon>
        <taxon>Nematoda</taxon>
        <taxon>Chromadorea</taxon>
        <taxon>Rhabditida</taxon>
        <taxon>Rhabditina</taxon>
        <taxon>Rhabditomorpha</taxon>
        <taxon>Strongyloidea</taxon>
        <taxon>Metastrongylidae</taxon>
        <taxon>Parelaphostrongylus</taxon>
    </lineage>
</organism>
<sequence length="3176" mass="354022">MYYEYPTTASYEGPLDSTQRVDDIHGEPLTHHVTVYHSGRSDEPTSKPDETHLDLADAAKTLGDKITGLFKKGEAHLDYPVSELYEGPLDSTQRVHDIEGEPLTHHVSVYHSGRSDEPAPKPDDAHLDLADTAKTFGDKITGLFKRRPTISDYPSSEPYYGPLADTRRRDDIESRPLQETVTVYHSGRSDIPQEKAVIVVERVEGVAVPKDMYYEYPTTASYEGPLDSTQRVDDIHGEPLTHHVTVYHSGRSDEPTSKPDETHLDLADAAKTLGDKITGLFKKGEAHLDYPVSELYEGPLDSTQRVHDIEGEPLTHHVSVYHSGRSDEPAPKPDDAHLDLADTAKTFGDKITGLFKRRPTISDYPSSEPYYGPLADTRRRDDIESRPLQETVTVYHSGRSDIPQEKAVIVVERVEGVAVPKDMYYEYPTTASYEGPLDSTQRVDDIHGEPLTHHVTVYHSGRSDEPTSKPDETHLDLADAAKTLGDKITGLFKKGEAHLDYPVSELYEGPLDSTQRVHDIEGEPLTHHVSVYHSGRSDEPAPKPDDAHLDLADTAKTFGDKITGLFKRRPTISDYPSSEPYYGPLADTRRRDDIESRPLQETVTVYHSGRSDIPQEKAVIVVERVEGVAVPKDMYYEYPTTASYEGPLDSTQRVDDIHGEPLTHHVTVYHSGRSDEPTSKPDETHLDLADAAKTLGDKITGLFKKGEAHLDYPVSELYEGPLDSTQRVHDIEGEPLTHHVSVYHSGRSDEPAPKPDDAHLDLADTAKTFGDKITGLFKRRPTISDYPSSEPYYGPLADTRRRDDIESRPLQETVTVYHSGRSDIPQEKAVIVVERVEGVAVPKDMYYEYPTTASYEGPLDSTQRVDDIHGEPLTHHVTVYHSGRSDEPTSKPDETHLDLADAAKTLGDKITGLFKKGEAHLDYPVSELYEGPLDSTQRVHDIEGEPLTHHVSVYHSGRSDEPAPKPDDAHLDLADTAKTFGDKITGLFKRRPTISDYPSSEPYYGPLADTRRRDDIESRPLQETVTVYHSGRSDIPQEKAVIVVERVEGVAVPKDMYYEYPTTASYEGPLDSTQRVDDIHGEPLTHHVTVYHSGRSDEPTSKPDETHLDLADAAKTLGDKITGLFKKGEAHLDYPVSELYEGPLDSTQRVHDIEGEPLTHHVSVYHSGRSDEPAPKPDDAHLDLADTAKTFGDKITGLFKRRPTISDYPSSEPYYGPLADTRRRDDIESRPLQETVTVYHSGRSDIPQEKAVIVVERVEGVAVPKDMYYEYPTTASYEGPLDSTQRVDDIHGEPLTHHVTVYHSGRSDEPTSKPDETHLDLADAAKTLGDKITGLFKKGEAHLDYPVSELYEGPLDSTQRVHDIEGEPLTHHVSVYHSGRSDEPAPKPDDAHLDLADTAKTFGDKITGLFKRRPTISDYPSSEPYYGPLADTRRRDDIESRPLQETVTVYHSGRSDIPQEKAVIVVERVEGVAVPKDMYYEYPTTASYEGPLDSTQRVDDIHGEPLTHHVTVYHSGRSDEPTSKPDETHLDLADAAKTLGDKITGLFKKGEAHLDYPVSELYEGPLDSTQRVHDIEGEPLTHHVSVYHSGRSDEPAPKPDDAHLDLADTAKTFGDKITGLFKRRPTISDYPSSEPYYGPLADTRRRDDIESRPLQETVTVYHSGRSDIPQEKAVIVVERVEGVAVPKDMYYEYPTTASYEGPLDSTQRVDDIHGEPLTHHVTVYHSGRSDEPTSKPDETHLDLADAAKTLGDKITGLFKKGEAHLDYPVSELYEGPLDSTQRVHDIEGEPLTHHVSVYHSGRSDEPAPKPDDAHLDLADTAKTFGDKITGLFKRRPTISDYPSSEPYYGPLADTRRRDDIESRPLQETVTVYHSGRSDIPQEKAVIVVERVEGVAVPKDMYYEYPTTASYEGPLDSTQRVDDIHGEPLTHHVTVYHSGRSDEPTSKPDETHLDLADAAKTLGDKITGLFKKGEAHLDYPVSELYEGPLDSTQRVHDIEGEPLTHHVSVYHSGRSDEPAPKPDDAHLDLADTAKTFGDKITGLFKRRPTISDYPSSEPYYGPLADTRRRDDIESRPLQETVTVYHSGRSDIPQEKAVIVVERVEGVAVPKDMYYEYPTTASYEGPLDSTQRVDDIHGEPLTHHVTVYHSGRSDEPTSKPDETHLDLADAAKTLGDKITGLFKKGEAHLDYPVSELYEGPLDSTQRVHDIEGEPLTHHVSVYHSGRSDEPAPKPDDAHLDLADTAKTFGDKITGLFKRRPTISDYPSSEPYYGPLADTRRRDDIESRPLQETVTVYHSGRSDIPQEKAVIVVERVEGVAVPKDMYYEYPTTASYEGPLDSTQRVDDIHGEPLTHHVTVYHSGRSDEPTSKPDETHLDLADAAKTLGDKITGLFKKGEAHLDYPVSELYEGPLDSTQRVHDIEGEPLTHHVSVYHSGRSDEPAPKPDDAHLDLADTAKTFGDKITGLFKRRPTISDYPSSEPYYGPLADTRRRDDIESRPLQETVTVYHSGRSDIPQEKAVIVVERVEGVAVPKDMYYEYPTTASYEGPLDSTQRVDDIHGEPLTHHVTVYHSGRSDEPTSKPDETHLDLADAAKTLGDKITGLFKKGEAHLDYPVSELYEGPLDSTQRVHDIEGEPLTHHVSVYHSGRSDEPAPKPDDAHLDLADTAKTFGDKITGLFKRRPTISDYPSSEPYYGPLADTRRRDDIESRPLQETVTVYHSGRSDIPQEKAVIVVERVEGVAVPKDMYYEYPTTASYEGPLDSTQRVDDIHGEPLTHHVTVYHSGRSDEPTSKPDETHLDLADAAKTLGDKITGLFKKGEAHLDYPVSELYEGPLDSTQRVHDIEGEPLTHHVSVYHSGRSDEPAPKPDDAHLDLADTAKTFGDKITGLFKRRPTISDYPSSEPYYGPLADTRRRDDIESRPLQETVTVYHSGRSDIPQEKAVIVVERVEGVAVPKDMYYEYPTTASYEGPLDSTQRVDDIHGEPLTHHVTVYHSGRSDEPTSKPDETHLDLADAAKTLGDKITGLFKKGEAHLDYPVSELYEGPLDSTQRVHDIEGEPLTHHVSVYHSGRSDEPAPKPDDAHLDLADTAKTFGDKITGLFKRRPTISDYPSSEPYYGPLADTRRRDDIESRPLQETVTVYHSGRSDIPQEKSGNCSRTGGRSSCSERYVLRISNNSII</sequence>
<evidence type="ECO:0000313" key="2">
    <source>
        <dbReference type="EMBL" id="KAJ1374510.1"/>
    </source>
</evidence>
<feature type="region of interest" description="Disordered" evidence="1">
    <location>
        <begin position="3109"/>
        <end position="3128"/>
    </location>
</feature>
<comment type="caution">
    <text evidence="2">The sequence shown here is derived from an EMBL/GenBank/DDBJ whole genome shotgun (WGS) entry which is preliminary data.</text>
</comment>
<protein>
    <submittedName>
        <fullName evidence="2">Uncharacterized protein</fullName>
    </submittedName>
</protein>
<dbReference type="EMBL" id="JAHQIW010007463">
    <property type="protein sequence ID" value="KAJ1374510.1"/>
    <property type="molecule type" value="Genomic_DNA"/>
</dbReference>
<feature type="compositionally biased region" description="Polar residues" evidence="1">
    <location>
        <begin position="3149"/>
        <end position="3160"/>
    </location>
</feature>
<evidence type="ECO:0000256" key="1">
    <source>
        <dbReference type="SAM" id="MobiDB-lite"/>
    </source>
</evidence>